<gene>
    <name evidence="2" type="ORF">PQQ63_06915</name>
</gene>
<name>A0ABW9DMT4_9BURK</name>
<accession>A0ABW9DMT4</accession>
<organism evidence="2 3">
    <name type="scientific">Paraburkholderia metrosideri</name>
    <dbReference type="NCBI Taxonomy" id="580937"/>
    <lineage>
        <taxon>Bacteria</taxon>
        <taxon>Pseudomonadati</taxon>
        <taxon>Pseudomonadota</taxon>
        <taxon>Betaproteobacteria</taxon>
        <taxon>Burkholderiales</taxon>
        <taxon>Burkholderiaceae</taxon>
        <taxon>Paraburkholderia</taxon>
    </lineage>
</organism>
<reference evidence="2 3" key="1">
    <citation type="journal article" date="2024" name="Chem. Sci.">
        <title>Discovery of megapolipeptins by genome mining of a Burkholderiales bacteria collection.</title>
        <authorList>
            <person name="Paulo B.S."/>
            <person name="Recchia M.J.J."/>
            <person name="Lee S."/>
            <person name="Fergusson C.H."/>
            <person name="Romanowski S.B."/>
            <person name="Hernandez A."/>
            <person name="Krull N."/>
            <person name="Liu D.Y."/>
            <person name="Cavanagh H."/>
            <person name="Bos A."/>
            <person name="Gray C.A."/>
            <person name="Murphy B.T."/>
            <person name="Linington R.G."/>
            <person name="Eustaquio A.S."/>
        </authorList>
    </citation>
    <scope>NUCLEOTIDE SEQUENCE [LARGE SCALE GENOMIC DNA]</scope>
    <source>
        <strain evidence="2 3">RL17-338-BIC-A</strain>
    </source>
</reference>
<dbReference type="RefSeq" id="WP_408334387.1">
    <property type="nucleotide sequence ID" value="NZ_JAQQCF010000004.1"/>
</dbReference>
<proteinExistence type="predicted"/>
<evidence type="ECO:0000313" key="2">
    <source>
        <dbReference type="EMBL" id="MFM0636420.1"/>
    </source>
</evidence>
<feature type="region of interest" description="Disordered" evidence="1">
    <location>
        <begin position="55"/>
        <end position="140"/>
    </location>
</feature>
<protein>
    <recommendedName>
        <fullName evidence="4">Type III effector protein</fullName>
    </recommendedName>
</protein>
<evidence type="ECO:0008006" key="4">
    <source>
        <dbReference type="Google" id="ProtNLM"/>
    </source>
</evidence>
<dbReference type="Proteomes" id="UP001629432">
    <property type="component" value="Unassembled WGS sequence"/>
</dbReference>
<feature type="region of interest" description="Disordered" evidence="1">
    <location>
        <begin position="1"/>
        <end position="22"/>
    </location>
</feature>
<evidence type="ECO:0000256" key="1">
    <source>
        <dbReference type="SAM" id="MobiDB-lite"/>
    </source>
</evidence>
<dbReference type="EMBL" id="JAQQCF010000004">
    <property type="protein sequence ID" value="MFM0636420.1"/>
    <property type="molecule type" value="Genomic_DNA"/>
</dbReference>
<evidence type="ECO:0000313" key="3">
    <source>
        <dbReference type="Proteomes" id="UP001629432"/>
    </source>
</evidence>
<comment type="caution">
    <text evidence="2">The sequence shown here is derived from an EMBL/GenBank/DDBJ whole genome shotgun (WGS) entry which is preliminary data.</text>
</comment>
<sequence>MFGDEPMPAGPQNGMHPGYPHSMPGVLGGLPSWGTRPYGQFHPAPPAFGVGAHPAPGAWAPGSHGPGAHAPWMGQPGTRPDRFDTRPPPAPSRHQPAQSMPEQAPMGVPHVHQYGQNGTQGMRREPPRAGVEAEPASYESQWSPAIIRDFRPPKNEQEEKKQLDLTIERSLRDVRRQPVEALVSHLKTIAKSTPPLDPIAFNDLPSRMRRHYKDEGEYLKALQAESMAPFEKALQQAGMETVHNTIPENDTKSSFLICLEQLKRNDYTSLHLDAARLTRGAMEGNPQAVAAINERSPEHKTVLADALPFRLSSDTRLSSRSTGAHLALGLINAGQAEDDRIDVLVIRIINGGPHITMLESGSPSARVVSMWDKGDGHFEPIRPKREGPAYYGYNRYA</sequence>
<keyword evidence="3" id="KW-1185">Reference proteome</keyword>
<feature type="compositionally biased region" description="Low complexity" evidence="1">
    <location>
        <begin position="55"/>
        <end position="71"/>
    </location>
</feature>